<dbReference type="AlphaFoldDB" id="A0A0D1ZIG5"/>
<feature type="transmembrane region" description="Helical" evidence="2">
    <location>
        <begin position="214"/>
        <end position="237"/>
    </location>
</feature>
<dbReference type="PANTHER" id="PTHR38794:SF3">
    <property type="entry name" value="INTEGRAL MEMBRANE PROTEIN"/>
    <property type="match status" value="1"/>
</dbReference>
<evidence type="ECO:0000313" key="5">
    <source>
        <dbReference type="Proteomes" id="UP000053599"/>
    </source>
</evidence>
<keyword evidence="2" id="KW-0472">Membrane</keyword>
<dbReference type="STRING" id="1016849.A0A0D1ZIG5"/>
<dbReference type="PANTHER" id="PTHR38794">
    <property type="entry name" value="INTEGRAL MEMBRANE PROTEIN"/>
    <property type="match status" value="1"/>
</dbReference>
<name>A0A0D1ZIG5_9EURO</name>
<dbReference type="EMBL" id="KN846951">
    <property type="protein sequence ID" value="KIV86603.1"/>
    <property type="molecule type" value="Genomic_DNA"/>
</dbReference>
<reference evidence="4 5" key="1">
    <citation type="submission" date="2015-01" db="EMBL/GenBank/DDBJ databases">
        <title>The Genome Sequence of Exophiala sideris CBS121828.</title>
        <authorList>
            <consortium name="The Broad Institute Genomics Platform"/>
            <person name="Cuomo C."/>
            <person name="de Hoog S."/>
            <person name="Gorbushina A."/>
            <person name="Stielow B."/>
            <person name="Teixiera M."/>
            <person name="Abouelleil A."/>
            <person name="Chapman S.B."/>
            <person name="Priest M."/>
            <person name="Young S.K."/>
            <person name="Wortman J."/>
            <person name="Nusbaum C."/>
            <person name="Birren B."/>
        </authorList>
    </citation>
    <scope>NUCLEOTIDE SEQUENCE [LARGE SCALE GENOMIC DNA]</scope>
    <source>
        <strain evidence="4 5">CBS 121828</strain>
    </source>
</reference>
<feature type="domain" description="Rhodopsin" evidence="3">
    <location>
        <begin position="45"/>
        <end position="279"/>
    </location>
</feature>
<sequence>MSDTASSDSHLSAPLQALSSNNKGPWVVVCAFIFILLSLMTIFIKLFTRFKATNRLTPNDIFIILAGFLALMETITITIAVRYGLGRKGKTVSESHFVSFEKAMYTANILLIAALAAAKASVTHLIIAINPSRKLVMSCYCVLGLVAAWMIASIFALAFQCNLPHPWDFHGTKCVDLFALNVGIQTVNILTDCLLVVIPFIMMQSVQVSMSRRFVVSGLFAARLVVPAFTVPMLVFMKREYVTDTSDPTWQALVPQVFAQIMMNASILAACIPSLKPFLADIKPGLIVVNIPEHELSASFVRVSKSRSVDDGRPLKSGAVSRLASRLGLGSMAGKTTNNTSSGGSGVWGEKQRQAAANMERGYNRPHATKARSKVENDRSESVKGLTDDVILHTIDYKVEYEDHTHEMDVTTDNSSGSPRRERM</sequence>
<evidence type="ECO:0000256" key="1">
    <source>
        <dbReference type="SAM" id="MobiDB-lite"/>
    </source>
</evidence>
<feature type="transmembrane region" description="Helical" evidence="2">
    <location>
        <begin position="105"/>
        <end position="127"/>
    </location>
</feature>
<dbReference type="Pfam" id="PF20684">
    <property type="entry name" value="Fung_rhodopsin"/>
    <property type="match status" value="1"/>
</dbReference>
<proteinExistence type="predicted"/>
<evidence type="ECO:0000313" key="4">
    <source>
        <dbReference type="EMBL" id="KIV86603.1"/>
    </source>
</evidence>
<keyword evidence="2" id="KW-0812">Transmembrane</keyword>
<keyword evidence="2" id="KW-1133">Transmembrane helix</keyword>
<feature type="region of interest" description="Disordered" evidence="1">
    <location>
        <begin position="330"/>
        <end position="383"/>
    </location>
</feature>
<feature type="compositionally biased region" description="Basic and acidic residues" evidence="1">
    <location>
        <begin position="373"/>
        <end position="383"/>
    </location>
</feature>
<feature type="transmembrane region" description="Helical" evidence="2">
    <location>
        <begin position="178"/>
        <end position="202"/>
    </location>
</feature>
<dbReference type="OrthoDB" id="3918601at2759"/>
<organism evidence="4 5">
    <name type="scientific">Exophiala sideris</name>
    <dbReference type="NCBI Taxonomy" id="1016849"/>
    <lineage>
        <taxon>Eukaryota</taxon>
        <taxon>Fungi</taxon>
        <taxon>Dikarya</taxon>
        <taxon>Ascomycota</taxon>
        <taxon>Pezizomycotina</taxon>
        <taxon>Eurotiomycetes</taxon>
        <taxon>Chaetothyriomycetidae</taxon>
        <taxon>Chaetothyriales</taxon>
        <taxon>Herpotrichiellaceae</taxon>
        <taxon>Exophiala</taxon>
    </lineage>
</organism>
<protein>
    <recommendedName>
        <fullName evidence="3">Rhodopsin domain-containing protein</fullName>
    </recommendedName>
</protein>
<dbReference type="HOGENOM" id="CLU_036632_0_2_1"/>
<evidence type="ECO:0000259" key="3">
    <source>
        <dbReference type="Pfam" id="PF20684"/>
    </source>
</evidence>
<feature type="transmembrane region" description="Helical" evidence="2">
    <location>
        <begin position="139"/>
        <end position="158"/>
    </location>
</feature>
<accession>A0A0D1ZIG5</accession>
<dbReference type="Proteomes" id="UP000053599">
    <property type="component" value="Unassembled WGS sequence"/>
</dbReference>
<dbReference type="InterPro" id="IPR049326">
    <property type="entry name" value="Rhodopsin_dom_fungi"/>
</dbReference>
<feature type="transmembrane region" description="Helical" evidence="2">
    <location>
        <begin position="60"/>
        <end position="85"/>
    </location>
</feature>
<evidence type="ECO:0000256" key="2">
    <source>
        <dbReference type="SAM" id="Phobius"/>
    </source>
</evidence>
<gene>
    <name evidence="4" type="ORF">PV11_02203</name>
</gene>
<feature type="transmembrane region" description="Helical" evidence="2">
    <location>
        <begin position="26"/>
        <end position="48"/>
    </location>
</feature>